<organism evidence="1 2">
    <name type="scientific">Ziziphus jujuba var. spinosa</name>
    <dbReference type="NCBI Taxonomy" id="714518"/>
    <lineage>
        <taxon>Eukaryota</taxon>
        <taxon>Viridiplantae</taxon>
        <taxon>Streptophyta</taxon>
        <taxon>Embryophyta</taxon>
        <taxon>Tracheophyta</taxon>
        <taxon>Spermatophyta</taxon>
        <taxon>Magnoliopsida</taxon>
        <taxon>eudicotyledons</taxon>
        <taxon>Gunneridae</taxon>
        <taxon>Pentapetalae</taxon>
        <taxon>rosids</taxon>
        <taxon>fabids</taxon>
        <taxon>Rosales</taxon>
        <taxon>Rhamnaceae</taxon>
        <taxon>Paliureae</taxon>
        <taxon>Ziziphus</taxon>
    </lineage>
</organism>
<name>A0A978W6P3_ZIZJJ</name>
<dbReference type="Proteomes" id="UP000813462">
    <property type="component" value="Unassembled WGS sequence"/>
</dbReference>
<gene>
    <name evidence="1" type="ORF">FEM48_Zijuj01G0329900</name>
</gene>
<reference evidence="1" key="1">
    <citation type="journal article" date="2021" name="Front. Plant Sci.">
        <title>Chromosome-Scale Genome Assembly for Chinese Sour Jujube and Insights Into Its Genome Evolution and Domestication Signature.</title>
        <authorList>
            <person name="Shen L.-Y."/>
            <person name="Luo H."/>
            <person name="Wang X.-L."/>
            <person name="Wang X.-M."/>
            <person name="Qiu X.-J."/>
            <person name="Liu H."/>
            <person name="Zhou S.-S."/>
            <person name="Jia K.-H."/>
            <person name="Nie S."/>
            <person name="Bao Y.-T."/>
            <person name="Zhang R.-G."/>
            <person name="Yun Q.-Z."/>
            <person name="Chai Y.-H."/>
            <person name="Lu J.-Y."/>
            <person name="Li Y."/>
            <person name="Zhao S.-W."/>
            <person name="Mao J.-F."/>
            <person name="Jia S.-G."/>
            <person name="Mao Y.-M."/>
        </authorList>
    </citation>
    <scope>NUCLEOTIDE SEQUENCE</scope>
    <source>
        <strain evidence="1">AT0</strain>
        <tissue evidence="1">Leaf</tissue>
    </source>
</reference>
<proteinExistence type="predicted"/>
<dbReference type="AlphaFoldDB" id="A0A978W6P3"/>
<comment type="caution">
    <text evidence="1">The sequence shown here is derived from an EMBL/GenBank/DDBJ whole genome shotgun (WGS) entry which is preliminary data.</text>
</comment>
<protein>
    <submittedName>
        <fullName evidence="1">Uncharacterized protein</fullName>
    </submittedName>
</protein>
<sequence length="278" mass="30045">MFYSFTYSNLSISVCGQDGKVRTLDYTYALVCIIYPNSLQWLDVATPPLCRNFQQNDHNATMLGADSSPRVLFDSGTQRSTRLSGEAVANTNTASTVVSGNGTSNSSKYLEGSKRSSMALRSVSNCKQQARATEIVMMNFDDSHTNITSATSASSACGGARCLKLEEFPLPVGVITMNGSRVYSGMSEILGLLGILGEGNRLPFMYRCQDALDVYLKLSRKHPAPGWTYAGLRELQSRVLCVEVERDLDGKVTAEGNGKILAEDVVKLGSGTEDTNTA</sequence>
<dbReference type="EMBL" id="JAEACU010000001">
    <property type="protein sequence ID" value="KAH7547627.1"/>
    <property type="molecule type" value="Genomic_DNA"/>
</dbReference>
<evidence type="ECO:0000313" key="1">
    <source>
        <dbReference type="EMBL" id="KAH7547627.1"/>
    </source>
</evidence>
<evidence type="ECO:0000313" key="2">
    <source>
        <dbReference type="Proteomes" id="UP000813462"/>
    </source>
</evidence>
<accession>A0A978W6P3</accession>